<reference evidence="2" key="1">
    <citation type="journal article" date="2024" name="Proc. Natl. Acad. Sci. U.S.A.">
        <title>Extraordinary preservation of gene collinearity over three hundred million years revealed in homosporous lycophytes.</title>
        <authorList>
            <person name="Li C."/>
            <person name="Wickell D."/>
            <person name="Kuo L.Y."/>
            <person name="Chen X."/>
            <person name="Nie B."/>
            <person name="Liao X."/>
            <person name="Peng D."/>
            <person name="Ji J."/>
            <person name="Jenkins J."/>
            <person name="Williams M."/>
            <person name="Shu S."/>
            <person name="Plott C."/>
            <person name="Barry K."/>
            <person name="Rajasekar S."/>
            <person name="Grimwood J."/>
            <person name="Han X."/>
            <person name="Sun S."/>
            <person name="Hou Z."/>
            <person name="He W."/>
            <person name="Dai G."/>
            <person name="Sun C."/>
            <person name="Schmutz J."/>
            <person name="Leebens-Mack J.H."/>
            <person name="Li F.W."/>
            <person name="Wang L."/>
        </authorList>
    </citation>
    <scope>NUCLEOTIDE SEQUENCE [LARGE SCALE GENOMIC DNA]</scope>
    <source>
        <strain evidence="2">cv. PW_Plant_1</strain>
    </source>
</reference>
<evidence type="ECO:0000313" key="2">
    <source>
        <dbReference type="Proteomes" id="UP001162992"/>
    </source>
</evidence>
<dbReference type="Proteomes" id="UP001162992">
    <property type="component" value="Chromosome 16"/>
</dbReference>
<dbReference type="EMBL" id="CM055107">
    <property type="protein sequence ID" value="KAJ7526368.1"/>
    <property type="molecule type" value="Genomic_DNA"/>
</dbReference>
<comment type="caution">
    <text evidence="1">The sequence shown here is derived from an EMBL/GenBank/DDBJ whole genome shotgun (WGS) entry which is preliminary data.</text>
</comment>
<proteinExistence type="predicted"/>
<sequence>MLYCRPDIQDELRQVKNNEVVQNVDMSLLHIGVAKGLSKLVVSKSYDIGNFQKYVHYPRTFGTRIKPNYNPRFITRSSCCCMLDDDHEHEQANTCKEDNRDSQN</sequence>
<accession>A0ACC2B9C4</accession>
<protein>
    <submittedName>
        <fullName evidence="1">Uncharacterized protein</fullName>
    </submittedName>
</protein>
<name>A0ACC2B9C4_DIPCM</name>
<organism evidence="1 2">
    <name type="scientific">Diphasiastrum complanatum</name>
    <name type="common">Issler's clubmoss</name>
    <name type="synonym">Lycopodium complanatum</name>
    <dbReference type="NCBI Taxonomy" id="34168"/>
    <lineage>
        <taxon>Eukaryota</taxon>
        <taxon>Viridiplantae</taxon>
        <taxon>Streptophyta</taxon>
        <taxon>Embryophyta</taxon>
        <taxon>Tracheophyta</taxon>
        <taxon>Lycopodiopsida</taxon>
        <taxon>Lycopodiales</taxon>
        <taxon>Lycopodiaceae</taxon>
        <taxon>Lycopodioideae</taxon>
        <taxon>Diphasiastrum</taxon>
    </lineage>
</organism>
<evidence type="ECO:0000313" key="1">
    <source>
        <dbReference type="EMBL" id="KAJ7526368.1"/>
    </source>
</evidence>
<keyword evidence="2" id="KW-1185">Reference proteome</keyword>
<gene>
    <name evidence="1" type="ORF">O6H91_16G003500</name>
</gene>